<feature type="transmembrane region" description="Helical" evidence="2">
    <location>
        <begin position="78"/>
        <end position="99"/>
    </location>
</feature>
<keyword evidence="2" id="KW-0812">Transmembrane</keyword>
<evidence type="ECO:0000256" key="2">
    <source>
        <dbReference type="SAM" id="Phobius"/>
    </source>
</evidence>
<proteinExistence type="predicted"/>
<dbReference type="PANTHER" id="PTHR34144">
    <property type="entry name" value="CHROMOSOME 8, WHOLE GENOME SHOTGUN SEQUENCE"/>
    <property type="match status" value="1"/>
</dbReference>
<evidence type="ECO:0000313" key="4">
    <source>
        <dbReference type="Proteomes" id="UP001310594"/>
    </source>
</evidence>
<dbReference type="PANTHER" id="PTHR34144:SF8">
    <property type="entry name" value="GLYCOSYLTRANSFERASE FAMILY 69 PROTEIN"/>
    <property type="match status" value="1"/>
</dbReference>
<dbReference type="EMBL" id="JAVRQU010000015">
    <property type="protein sequence ID" value="KAK5694665.1"/>
    <property type="molecule type" value="Genomic_DNA"/>
</dbReference>
<evidence type="ECO:0008006" key="5">
    <source>
        <dbReference type="Google" id="ProtNLM"/>
    </source>
</evidence>
<reference evidence="3" key="1">
    <citation type="submission" date="2023-08" db="EMBL/GenBank/DDBJ databases">
        <title>Black Yeasts Isolated from many extreme environments.</title>
        <authorList>
            <person name="Coleine C."/>
            <person name="Stajich J.E."/>
            <person name="Selbmann L."/>
        </authorList>
    </citation>
    <scope>NUCLEOTIDE SEQUENCE</scope>
    <source>
        <strain evidence="3">CCFEE 5810</strain>
    </source>
</reference>
<feature type="compositionally biased region" description="Basic and acidic residues" evidence="1">
    <location>
        <begin position="1"/>
        <end position="10"/>
    </location>
</feature>
<evidence type="ECO:0000256" key="1">
    <source>
        <dbReference type="SAM" id="MobiDB-lite"/>
    </source>
</evidence>
<dbReference type="InterPro" id="IPR021047">
    <property type="entry name" value="Mannosyltransferase_CMT1"/>
</dbReference>
<dbReference type="Pfam" id="PF11735">
    <property type="entry name" value="CAP59_mtransfer"/>
    <property type="match status" value="1"/>
</dbReference>
<protein>
    <recommendedName>
        <fullName evidence="5">Glycosyltransferase family 69 protein</fullName>
    </recommendedName>
</protein>
<dbReference type="Proteomes" id="UP001310594">
    <property type="component" value="Unassembled WGS sequence"/>
</dbReference>
<name>A0AAN7ZXH4_9PEZI</name>
<keyword evidence="2" id="KW-1133">Transmembrane helix</keyword>
<keyword evidence="2" id="KW-0472">Membrane</keyword>
<organism evidence="3 4">
    <name type="scientific">Elasticomyces elasticus</name>
    <dbReference type="NCBI Taxonomy" id="574655"/>
    <lineage>
        <taxon>Eukaryota</taxon>
        <taxon>Fungi</taxon>
        <taxon>Dikarya</taxon>
        <taxon>Ascomycota</taxon>
        <taxon>Pezizomycotina</taxon>
        <taxon>Dothideomycetes</taxon>
        <taxon>Dothideomycetidae</taxon>
        <taxon>Mycosphaerellales</taxon>
        <taxon>Teratosphaeriaceae</taxon>
        <taxon>Elasticomyces</taxon>
    </lineage>
</organism>
<sequence length="538" mass="61070">MQRATVDESQRLLNSDAGEDAHSVNSADDLELVNFPIEASHSFVPLSRRATSAARKRYPASYFCRTSRSRRSRSRPHWRRLVLTIVLLIVALIIGVGIFQPSYSNPPRRYALLRESASATQAPGRANRQNARVYITASLYDQEGVLVSGDWGDAVLGLVDLLGPQNVHLSVYEDNADPKAKAALIDFTQRLECNSSVVADDLDVSQLPHVRTADGSKMLSRIAFLAEVRNQALRPLAEVNSTAYQTRFDKLLYLNDVIFDPIDAANLLFSTNVNEQSGETQYLAACAVDFINPFKFYDTFATRDFEGFEVGVPFYPWFTNAGEAASRRDVMAQKDAVRVRSCWGGMIAFEARWFQPWMHQSEGSQNQTRAPLRFRAEEESFWEASECCLVNADMTAMASMELEEHTTGIFMNPYVRVAYSKTVFRWLRLSKRIEWLYSPMQRLLNVVASRPGFNARRLEKPGDHIIDRVWVWENDSQHRKRPIDEPMSNTLGSYRSVQRLASPGAFCGVRHLSFINEHARHGEKRWATERAPPDRGET</sequence>
<evidence type="ECO:0000313" key="3">
    <source>
        <dbReference type="EMBL" id="KAK5694665.1"/>
    </source>
</evidence>
<dbReference type="AlphaFoldDB" id="A0AAN7ZXH4"/>
<comment type="caution">
    <text evidence="3">The sequence shown here is derived from an EMBL/GenBank/DDBJ whole genome shotgun (WGS) entry which is preliminary data.</text>
</comment>
<gene>
    <name evidence="3" type="ORF">LTR97_009255</name>
</gene>
<feature type="region of interest" description="Disordered" evidence="1">
    <location>
        <begin position="1"/>
        <end position="22"/>
    </location>
</feature>
<accession>A0AAN7ZXH4</accession>